<sequence length="614" mass="67394">MTAQKPRGGQGQPTEEAAALSQTFVLLDNNSGSGPPSLLFSEPLDIISASTPEEVPAALARIEAGVASGLHAAGFFAYELGYALEPKLAPLMPQQRNVPLLWIGLYRAPQQMTSAEVEHWLATHTRSGSFHFDDVKLAWNEQQYVERFDQVIEKIRAGDIYQLNLTFKARFKLSGSPLTFFLDLRQKQRVAYGGIVDTGEMTVLSASPELFIEQEGRTVFTRPMKGTAPRAGTEEADAQAKLQLAGDVKQRAENLMIVDLMRNDIGRIAEVGSVEVTDLFTVETYKTLHQMTSGVRATLQEGIDISELMRGIFPPGSVIGAPKIRAMELIRELETEPRGVYCGAIGYISPEGRSLFNVAIRTAVIFRNADGEMGIGSGVVYDSQGPKEYAECLLKMKFLTDPVKRFELIETLLYDPAESGFVLLERHLERLAKSASYFAFVHDEAAAREALDRAVEDAGGDKRLRVRLLLTEDGAVSVTTTPLGAAAPDATMRFAVSSSRVDSNDLFLFHKTTRRELYDREWQEYADKLGTDEVIYLNERGEIAEGSRMSVFIERDGTLLTPPLSAGLLPGTLRAELLAAGKAREAVLTLADLESADAIYLGNSVRGLLHAVRV</sequence>
<gene>
    <name evidence="3" type="ORF">APY04_2327</name>
</gene>
<dbReference type="Gene3D" id="3.60.120.10">
    <property type="entry name" value="Anthranilate synthase"/>
    <property type="match status" value="1"/>
</dbReference>
<name>A0A109BDD6_HYPSL</name>
<protein>
    <recommendedName>
        <fullName evidence="1">Probable branched-chain-amino-acid aminotransferase</fullName>
    </recommendedName>
</protein>
<dbReference type="InterPro" id="IPR005801">
    <property type="entry name" value="ADC_synthase"/>
</dbReference>
<keyword evidence="3" id="KW-0456">Lyase</keyword>
<dbReference type="InterPro" id="IPR019999">
    <property type="entry name" value="Anth_synth_I-like"/>
</dbReference>
<dbReference type="NCBIfam" id="TIGR00553">
    <property type="entry name" value="pabB"/>
    <property type="match status" value="1"/>
</dbReference>
<dbReference type="Gene3D" id="3.30.470.10">
    <property type="match status" value="1"/>
</dbReference>
<keyword evidence="3" id="KW-0808">Transferase</keyword>
<evidence type="ECO:0000259" key="2">
    <source>
        <dbReference type="Pfam" id="PF00425"/>
    </source>
</evidence>
<dbReference type="NCBIfam" id="NF005731">
    <property type="entry name" value="PRK07546.1-5"/>
    <property type="match status" value="1"/>
</dbReference>
<dbReference type="PANTHER" id="PTHR11236">
    <property type="entry name" value="AMINOBENZOATE/ANTHRANILATE SYNTHASE"/>
    <property type="match status" value="1"/>
</dbReference>
<dbReference type="Proteomes" id="UP000059074">
    <property type="component" value="Unassembled WGS sequence"/>
</dbReference>
<dbReference type="AlphaFoldDB" id="A0A109BDD6"/>
<dbReference type="GO" id="GO:0016829">
    <property type="term" value="F:lyase activity"/>
    <property type="evidence" value="ECO:0007669"/>
    <property type="project" value="UniProtKB-KW"/>
</dbReference>
<dbReference type="GO" id="GO:0000162">
    <property type="term" value="P:L-tryptophan biosynthetic process"/>
    <property type="evidence" value="ECO:0007669"/>
    <property type="project" value="TreeGrafter"/>
</dbReference>
<reference evidence="3 4" key="1">
    <citation type="submission" date="2015-10" db="EMBL/GenBank/DDBJ databases">
        <title>Transcriptomic analysis of a linuron degrading triple-species bacterial consortium.</title>
        <authorList>
            <person name="Albers P."/>
        </authorList>
    </citation>
    <scope>NUCLEOTIDE SEQUENCE [LARGE SCALE GENOMIC DNA]</scope>
    <source>
        <strain evidence="3 4">WDL6</strain>
    </source>
</reference>
<accession>A0A109BDD6</accession>
<comment type="caution">
    <text evidence="3">The sequence shown here is derived from an EMBL/GenBank/DDBJ whole genome shotgun (WGS) entry which is preliminary data.</text>
</comment>
<dbReference type="GO" id="GO:0009396">
    <property type="term" value="P:folic acid-containing compound biosynthetic process"/>
    <property type="evidence" value="ECO:0007669"/>
    <property type="project" value="InterPro"/>
</dbReference>
<dbReference type="Pfam" id="PF01063">
    <property type="entry name" value="Aminotran_4"/>
    <property type="match status" value="1"/>
</dbReference>
<dbReference type="Gene3D" id="3.20.10.10">
    <property type="entry name" value="D-amino Acid Aminotransferase, subunit A, domain 2"/>
    <property type="match status" value="1"/>
</dbReference>
<dbReference type="RefSeq" id="WP_068462644.1">
    <property type="nucleotide sequence ID" value="NZ_LMTR01000072.1"/>
</dbReference>
<evidence type="ECO:0000256" key="1">
    <source>
        <dbReference type="ARBA" id="ARBA00014472"/>
    </source>
</evidence>
<dbReference type="InterPro" id="IPR036038">
    <property type="entry name" value="Aminotransferase-like"/>
</dbReference>
<dbReference type="InterPro" id="IPR043132">
    <property type="entry name" value="BCAT-like_C"/>
</dbReference>
<feature type="domain" description="Chorismate-utilising enzyme C-terminal" evidence="2">
    <location>
        <begin position="141"/>
        <end position="395"/>
    </location>
</feature>
<dbReference type="InterPro" id="IPR001544">
    <property type="entry name" value="Aminotrans_IV"/>
</dbReference>
<dbReference type="PRINTS" id="PR00095">
    <property type="entry name" value="ANTSNTHASEI"/>
</dbReference>
<dbReference type="EMBL" id="LMTR01000072">
    <property type="protein sequence ID" value="KWT66696.1"/>
    <property type="molecule type" value="Genomic_DNA"/>
</dbReference>
<dbReference type="InterPro" id="IPR015890">
    <property type="entry name" value="Chorismate_C"/>
</dbReference>
<dbReference type="InterPro" id="IPR043131">
    <property type="entry name" value="BCAT-like_N"/>
</dbReference>
<proteinExistence type="predicted"/>
<organism evidence="3 4">
    <name type="scientific">Hyphomicrobium sulfonivorans</name>
    <dbReference type="NCBI Taxonomy" id="121290"/>
    <lineage>
        <taxon>Bacteria</taxon>
        <taxon>Pseudomonadati</taxon>
        <taxon>Pseudomonadota</taxon>
        <taxon>Alphaproteobacteria</taxon>
        <taxon>Hyphomicrobiales</taxon>
        <taxon>Hyphomicrobiaceae</taxon>
        <taxon>Hyphomicrobium</taxon>
    </lineage>
</organism>
<evidence type="ECO:0000313" key="3">
    <source>
        <dbReference type="EMBL" id="KWT66696.1"/>
    </source>
</evidence>
<dbReference type="PATRIC" id="fig|121290.4.peg.997"/>
<keyword evidence="3" id="KW-0032">Aminotransferase</keyword>
<dbReference type="SUPFAM" id="SSF56752">
    <property type="entry name" value="D-aminoacid aminotransferase-like PLP-dependent enzymes"/>
    <property type="match status" value="1"/>
</dbReference>
<dbReference type="InterPro" id="IPR005802">
    <property type="entry name" value="ADC_synth_comp_1"/>
</dbReference>
<keyword evidence="4" id="KW-1185">Reference proteome</keyword>
<evidence type="ECO:0000313" key="4">
    <source>
        <dbReference type="Proteomes" id="UP000059074"/>
    </source>
</evidence>
<dbReference type="STRING" id="121290.APY04_2327"/>
<dbReference type="SUPFAM" id="SSF56322">
    <property type="entry name" value="ADC synthase"/>
    <property type="match status" value="1"/>
</dbReference>
<dbReference type="OrthoDB" id="9803598at2"/>
<dbReference type="Pfam" id="PF00425">
    <property type="entry name" value="Chorismate_bind"/>
    <property type="match status" value="1"/>
</dbReference>
<dbReference type="PANTHER" id="PTHR11236:SF50">
    <property type="entry name" value="AMINODEOXYCHORISMATE SYNTHASE COMPONENT 1"/>
    <property type="match status" value="1"/>
</dbReference>
<dbReference type="GO" id="GO:0046820">
    <property type="term" value="F:4-amino-4-deoxychorismate synthase activity"/>
    <property type="evidence" value="ECO:0007669"/>
    <property type="project" value="TreeGrafter"/>
</dbReference>